<dbReference type="GO" id="GO:0019441">
    <property type="term" value="P:L-tryptophan catabolic process to kynurenine"/>
    <property type="evidence" value="ECO:0007669"/>
    <property type="project" value="InterPro"/>
</dbReference>
<dbReference type="GO" id="GO:0004061">
    <property type="term" value="F:arylformamidase activity"/>
    <property type="evidence" value="ECO:0007669"/>
    <property type="project" value="InterPro"/>
</dbReference>
<accession>A0A5N0DU67</accession>
<organism evidence="1 2">
    <name type="scientific">Nocardia colli</name>
    <dbReference type="NCBI Taxonomy" id="2545717"/>
    <lineage>
        <taxon>Bacteria</taxon>
        <taxon>Bacillati</taxon>
        <taxon>Actinomycetota</taxon>
        <taxon>Actinomycetes</taxon>
        <taxon>Mycobacteriales</taxon>
        <taxon>Nocardiaceae</taxon>
        <taxon>Nocardia</taxon>
    </lineage>
</organism>
<dbReference type="RefSeq" id="WP_150407509.1">
    <property type="nucleotide sequence ID" value="NZ_VXLC01000032.1"/>
</dbReference>
<keyword evidence="2" id="KW-1185">Reference proteome</keyword>
<evidence type="ECO:0000313" key="1">
    <source>
        <dbReference type="EMBL" id="KAA8880632.1"/>
    </source>
</evidence>
<sequence length="266" mass="28192">MTILDYLRNGVRIFDLAQPLENGMPCSPSHPGFHMGLIRRHGDRVNPDGGSGSNELITIGGHVGTHIDALAHYSMGGRLHGGLDAAATSTGGRFQQLGVETIEPIVCRGVLLDVADALGVQRLEPGYGISPEDLSKALGELTLDPGDVALIRTGWPQLYTDTESYLGQQIGAPGITESAAIWLARHGVRAAGIDTIAFDQIRPGFGHTVMPAHRVLLFDAGINIIEVLDLEEIAAQKVTEFMFVLAPLKLVGATGSPVRPLAVVEA</sequence>
<dbReference type="PANTHER" id="PTHR34861">
    <property type="match status" value="1"/>
</dbReference>
<proteinExistence type="predicted"/>
<comment type="caution">
    <text evidence="1">The sequence shown here is derived from an EMBL/GenBank/DDBJ whole genome shotgun (WGS) entry which is preliminary data.</text>
</comment>
<dbReference type="Gene3D" id="3.50.30.50">
    <property type="entry name" value="Putative cyclase"/>
    <property type="match status" value="1"/>
</dbReference>
<dbReference type="Pfam" id="PF04199">
    <property type="entry name" value="Cyclase"/>
    <property type="match status" value="1"/>
</dbReference>
<gene>
    <name evidence="1" type="ORF">F3087_40660</name>
</gene>
<protein>
    <submittedName>
        <fullName evidence="1">Cyclase family protein</fullName>
    </submittedName>
</protein>
<dbReference type="AlphaFoldDB" id="A0A5N0DU67"/>
<dbReference type="Proteomes" id="UP000323876">
    <property type="component" value="Unassembled WGS sequence"/>
</dbReference>
<name>A0A5N0DU67_9NOCA</name>
<reference evidence="1 2" key="1">
    <citation type="submission" date="2019-09" db="EMBL/GenBank/DDBJ databases">
        <authorList>
            <person name="Wang X."/>
        </authorList>
    </citation>
    <scope>NUCLEOTIDE SEQUENCE [LARGE SCALE GENOMIC DNA]</scope>
    <source>
        <strain evidence="1 2">CICC 11023</strain>
    </source>
</reference>
<evidence type="ECO:0000313" key="2">
    <source>
        <dbReference type="Proteomes" id="UP000323876"/>
    </source>
</evidence>
<dbReference type="OrthoDB" id="7067800at2"/>
<dbReference type="InterPro" id="IPR037175">
    <property type="entry name" value="KFase_sf"/>
</dbReference>
<dbReference type="InterPro" id="IPR007325">
    <property type="entry name" value="KFase/CYL"/>
</dbReference>
<dbReference type="SUPFAM" id="SSF102198">
    <property type="entry name" value="Putative cyclase"/>
    <property type="match status" value="1"/>
</dbReference>
<dbReference type="EMBL" id="VXLC01000032">
    <property type="protein sequence ID" value="KAA8880632.1"/>
    <property type="molecule type" value="Genomic_DNA"/>
</dbReference>
<dbReference type="PANTHER" id="PTHR34861:SF10">
    <property type="entry name" value="CYCLASE"/>
    <property type="match status" value="1"/>
</dbReference>